<gene>
    <name evidence="3" type="primary">LOC107027610</name>
</gene>
<name>A0ABM1HE60_SOLPN</name>
<dbReference type="Proteomes" id="UP000694930">
    <property type="component" value="Chromosome 8"/>
</dbReference>
<dbReference type="SUPFAM" id="SSF57756">
    <property type="entry name" value="Retrovirus zinc finger-like domains"/>
    <property type="match status" value="1"/>
</dbReference>
<dbReference type="RefSeq" id="XP_015084217.1">
    <property type="nucleotide sequence ID" value="XM_015228731.1"/>
</dbReference>
<feature type="domain" description="Retrovirus-related Pol polyprotein from transposon TNT 1-94-like beta-barrel" evidence="1">
    <location>
        <begin position="82"/>
        <end position="164"/>
    </location>
</feature>
<evidence type="ECO:0000313" key="2">
    <source>
        <dbReference type="Proteomes" id="UP000694930"/>
    </source>
</evidence>
<accession>A0ABM1HE60</accession>
<dbReference type="GeneID" id="107027610"/>
<dbReference type="InterPro" id="IPR036875">
    <property type="entry name" value="Znf_CCHC_sf"/>
</dbReference>
<reference evidence="3" key="2">
    <citation type="submission" date="2025-08" db="UniProtKB">
        <authorList>
            <consortium name="RefSeq"/>
        </authorList>
    </citation>
    <scope>IDENTIFICATION</scope>
</reference>
<evidence type="ECO:0000313" key="3">
    <source>
        <dbReference type="RefSeq" id="XP_015084217.1"/>
    </source>
</evidence>
<dbReference type="PANTHER" id="PTHR47592">
    <property type="entry name" value="PBF68 PROTEIN"/>
    <property type="match status" value="1"/>
</dbReference>
<protein>
    <submittedName>
        <fullName evidence="3">Uncharacterized protein LOC107027610</fullName>
    </submittedName>
</protein>
<dbReference type="InterPro" id="IPR054722">
    <property type="entry name" value="PolX-like_BBD"/>
</dbReference>
<keyword evidence="2" id="KW-1185">Reference proteome</keyword>
<dbReference type="Pfam" id="PF22936">
    <property type="entry name" value="Pol_BBD"/>
    <property type="match status" value="1"/>
</dbReference>
<organism evidence="2 3">
    <name type="scientific">Solanum pennellii</name>
    <name type="common">Tomato</name>
    <name type="synonym">Lycopersicon pennellii</name>
    <dbReference type="NCBI Taxonomy" id="28526"/>
    <lineage>
        <taxon>Eukaryota</taxon>
        <taxon>Viridiplantae</taxon>
        <taxon>Streptophyta</taxon>
        <taxon>Embryophyta</taxon>
        <taxon>Tracheophyta</taxon>
        <taxon>Spermatophyta</taxon>
        <taxon>Magnoliopsida</taxon>
        <taxon>eudicotyledons</taxon>
        <taxon>Gunneridae</taxon>
        <taxon>Pentapetalae</taxon>
        <taxon>asterids</taxon>
        <taxon>lamiids</taxon>
        <taxon>Solanales</taxon>
        <taxon>Solanaceae</taxon>
        <taxon>Solanoideae</taxon>
        <taxon>Solaneae</taxon>
        <taxon>Solanum</taxon>
        <taxon>Solanum subgen. Lycopersicon</taxon>
    </lineage>
</organism>
<reference evidence="2" key="1">
    <citation type="journal article" date="2014" name="Nat. Genet.">
        <title>The genome of the stress-tolerant wild tomato species Solanum pennellii.</title>
        <authorList>
            <person name="Bolger A."/>
            <person name="Scossa F."/>
            <person name="Bolger M.E."/>
            <person name="Lanz C."/>
            <person name="Maumus F."/>
            <person name="Tohge T."/>
            <person name="Quesneville H."/>
            <person name="Alseekh S."/>
            <person name="Sorensen I."/>
            <person name="Lichtenstein G."/>
            <person name="Fich E.A."/>
            <person name="Conte M."/>
            <person name="Keller H."/>
            <person name="Schneeberger K."/>
            <person name="Schwacke R."/>
            <person name="Ofner I."/>
            <person name="Vrebalov J."/>
            <person name="Xu Y."/>
            <person name="Osorio S."/>
            <person name="Aflitos S.A."/>
            <person name="Schijlen E."/>
            <person name="Jimenez-Gomez J.M."/>
            <person name="Ryngajllo M."/>
            <person name="Kimura S."/>
            <person name="Kumar R."/>
            <person name="Koenig D."/>
            <person name="Headland L.R."/>
            <person name="Maloof J.N."/>
            <person name="Sinha N."/>
            <person name="van Ham R.C."/>
            <person name="Lankhorst R.K."/>
            <person name="Mao L."/>
            <person name="Vogel A."/>
            <person name="Arsova B."/>
            <person name="Panstruga R."/>
            <person name="Fei Z."/>
            <person name="Rose J.K."/>
            <person name="Zamir D."/>
            <person name="Carrari F."/>
            <person name="Giovannoni J.J."/>
            <person name="Weigel D."/>
            <person name="Usadel B."/>
            <person name="Fernie A.R."/>
        </authorList>
    </citation>
    <scope>NUCLEOTIDE SEQUENCE [LARGE SCALE GENOMIC DNA]</scope>
    <source>
        <strain evidence="2">cv. LA0716</strain>
    </source>
</reference>
<evidence type="ECO:0000259" key="1">
    <source>
        <dbReference type="Pfam" id="PF22936"/>
    </source>
</evidence>
<proteinExistence type="predicted"/>
<sequence>MGQGASKGLKVKVNNFKKKKALAEVPQDAHKELKADVCCLCKKEGHHQKDCLKRKVWFEKKGIFSVFLCFESNLVDVPNNTWWLDAGAITHVSTMLQEFITNQPTNPYKDFVLMGNHMKAQIEGIRTYRLILETVHHLDLLRTLYVPLVSKNLIFLSRLNVSGFDFKFGH</sequence>